<dbReference type="AlphaFoldDB" id="A0AAJ7IYE5"/>
<dbReference type="RefSeq" id="XP_017879606.1">
    <property type="nucleotide sequence ID" value="XM_018024117.2"/>
</dbReference>
<keyword evidence="6" id="KW-0687">Ribonucleoprotein</keyword>
<proteinExistence type="inferred from homology"/>
<evidence type="ECO:0000256" key="2">
    <source>
        <dbReference type="ARBA" id="ARBA00009360"/>
    </source>
</evidence>
<evidence type="ECO:0000256" key="4">
    <source>
        <dbReference type="ARBA" id="ARBA00022980"/>
    </source>
</evidence>
<gene>
    <name evidence="10" type="primary">LOC108624667</name>
</gene>
<evidence type="ECO:0000256" key="5">
    <source>
        <dbReference type="ARBA" id="ARBA00023128"/>
    </source>
</evidence>
<comment type="similarity">
    <text evidence="2">Belongs to the mitochondrion-specific ribosomal protein mL40 family.</text>
</comment>
<dbReference type="GO" id="GO:0005762">
    <property type="term" value="C:mitochondrial large ribosomal subunit"/>
    <property type="evidence" value="ECO:0007669"/>
    <property type="project" value="InterPro"/>
</dbReference>
<keyword evidence="9" id="KW-1185">Reference proteome</keyword>
<organism evidence="9 10">
    <name type="scientific">Ceratina calcarata</name>
    <dbReference type="NCBI Taxonomy" id="156304"/>
    <lineage>
        <taxon>Eukaryota</taxon>
        <taxon>Metazoa</taxon>
        <taxon>Ecdysozoa</taxon>
        <taxon>Arthropoda</taxon>
        <taxon>Hexapoda</taxon>
        <taxon>Insecta</taxon>
        <taxon>Pterygota</taxon>
        <taxon>Neoptera</taxon>
        <taxon>Endopterygota</taxon>
        <taxon>Hymenoptera</taxon>
        <taxon>Apocrita</taxon>
        <taxon>Aculeata</taxon>
        <taxon>Apoidea</taxon>
        <taxon>Anthophila</taxon>
        <taxon>Apidae</taxon>
        <taxon>Ceratina</taxon>
        <taxon>Zadontomerus</taxon>
    </lineage>
</organism>
<evidence type="ECO:0000256" key="6">
    <source>
        <dbReference type="ARBA" id="ARBA00023274"/>
    </source>
</evidence>
<sequence>MMSVLNMTNAVLRSSLYSVNTVRSISTCNPLYFRATEILMGEPLKKKKKMDPAVIRAREERKKRKMEKRIRYLEKRSHYMKPIDEIDGLFDRLKDETRSNHLTSALPFEEIERRRRLHLEWTRYKQVEWMKDIQAIKSVMMSQETALRELKAASIELYKKAVEIDDSYLPYNATGPVDTPPIKDYESPDGEYIETTVKYPGEIE</sequence>
<reference evidence="10" key="1">
    <citation type="submission" date="2025-08" db="UniProtKB">
        <authorList>
            <consortium name="RefSeq"/>
        </authorList>
    </citation>
    <scope>IDENTIFICATION</scope>
    <source>
        <tissue evidence="10">Whole body</tissue>
    </source>
</reference>
<dbReference type="PANTHER" id="PTHR13359:SF2">
    <property type="entry name" value="LARGE RIBOSOMAL SUBUNIT PROTEIN ML40"/>
    <property type="match status" value="1"/>
</dbReference>
<keyword evidence="3" id="KW-0809">Transit peptide</keyword>
<keyword evidence="4 10" id="KW-0689">Ribosomal protein</keyword>
<protein>
    <recommendedName>
        <fullName evidence="7">Large ribosomal subunit protein mL40</fullName>
    </recommendedName>
    <alternativeName>
        <fullName evidence="8">39S ribosomal protein L40, mitochondrial</fullName>
    </alternativeName>
</protein>
<dbReference type="CTD" id="64976"/>
<dbReference type="FunFam" id="6.10.250.3440:FF:000001">
    <property type="entry name" value="Mitochondrial ribosomal protein L40"/>
    <property type="match status" value="1"/>
</dbReference>
<dbReference type="InterPro" id="IPR019192">
    <property type="entry name" value="Ribosomal_mL40"/>
</dbReference>
<evidence type="ECO:0000256" key="3">
    <source>
        <dbReference type="ARBA" id="ARBA00022946"/>
    </source>
</evidence>
<dbReference type="Pfam" id="PF09812">
    <property type="entry name" value="MRP-L28"/>
    <property type="match status" value="1"/>
</dbReference>
<evidence type="ECO:0000256" key="1">
    <source>
        <dbReference type="ARBA" id="ARBA00004173"/>
    </source>
</evidence>
<comment type="subcellular location">
    <subcellularLocation>
        <location evidence="1">Mitochondrion</location>
    </subcellularLocation>
</comment>
<dbReference type="KEGG" id="ccal:108624667"/>
<evidence type="ECO:0000256" key="7">
    <source>
        <dbReference type="ARBA" id="ARBA00035192"/>
    </source>
</evidence>
<dbReference type="Proteomes" id="UP000694925">
    <property type="component" value="Unplaced"/>
</dbReference>
<dbReference type="PANTHER" id="PTHR13359">
    <property type="entry name" value="39S RIBOSOMAL PROTEIN L40, MITOCHONDRIAL"/>
    <property type="match status" value="1"/>
</dbReference>
<name>A0AAJ7IYE5_9HYME</name>
<evidence type="ECO:0000256" key="8">
    <source>
        <dbReference type="ARBA" id="ARBA00083752"/>
    </source>
</evidence>
<keyword evidence="5" id="KW-0496">Mitochondrion</keyword>
<dbReference type="GeneID" id="108624667"/>
<dbReference type="Gene3D" id="6.10.250.3440">
    <property type="match status" value="1"/>
</dbReference>
<dbReference type="InterPro" id="IPR039145">
    <property type="entry name" value="Ribosomal_mL40_metazoa/plant"/>
</dbReference>
<evidence type="ECO:0000313" key="9">
    <source>
        <dbReference type="Proteomes" id="UP000694925"/>
    </source>
</evidence>
<accession>A0AAJ7IYE5</accession>
<evidence type="ECO:0000313" key="10">
    <source>
        <dbReference type="RefSeq" id="XP_017879606.1"/>
    </source>
</evidence>